<proteinExistence type="predicted"/>
<reference evidence="1 2" key="1">
    <citation type="submission" date="2019-03" db="EMBL/GenBank/DDBJ databases">
        <authorList>
            <person name="Kim M.K.M."/>
        </authorList>
    </citation>
    <scope>NUCLEOTIDE SEQUENCE [LARGE SCALE GENOMIC DNA]</scope>
    <source>
        <strain evidence="1 2">17J68-12</strain>
    </source>
</reference>
<evidence type="ECO:0000313" key="2">
    <source>
        <dbReference type="Proteomes" id="UP000295334"/>
    </source>
</evidence>
<evidence type="ECO:0000313" key="1">
    <source>
        <dbReference type="EMBL" id="TCJ17811.1"/>
    </source>
</evidence>
<protein>
    <recommendedName>
        <fullName evidence="3">General stress protein FMN-binding split barrel domain-containing protein</fullName>
    </recommendedName>
</protein>
<dbReference type="AlphaFoldDB" id="A0A4R1BKC1"/>
<dbReference type="OrthoDB" id="666433at2"/>
<comment type="caution">
    <text evidence="1">The sequence shown here is derived from an EMBL/GenBank/DDBJ whole genome shotgun (WGS) entry which is preliminary data.</text>
</comment>
<sequence length="167" mass="19154">MPLNQTAAQQLHFLQEKIRLIGSAIFFNQSESVLKLPTSVVQILKVDDYGYAWFFVKKPHQDVKQFDSEFPVRLDCFRKGVDCFLQVSGKGWMVTDPEEMYAFLEMNDDINPQVFQDMVLVKVKMQKAEFFETAPARQSWWQHAVSYVAALFRPGAGVGSNTFFPAS</sequence>
<gene>
    <name evidence="1" type="ORF">EPD60_06405</name>
</gene>
<accession>A0A4R1BKC1</accession>
<dbReference type="EMBL" id="SJZI01000008">
    <property type="protein sequence ID" value="TCJ17811.1"/>
    <property type="molecule type" value="Genomic_DNA"/>
</dbReference>
<name>A0A4R1BKC1_9BACT</name>
<dbReference type="Gene3D" id="2.30.110.10">
    <property type="entry name" value="Electron Transport, Fmn-binding Protein, Chain A"/>
    <property type="match status" value="1"/>
</dbReference>
<organism evidence="1 2">
    <name type="scientific">Flaviaesturariibacter flavus</name>
    <dbReference type="NCBI Taxonomy" id="2502780"/>
    <lineage>
        <taxon>Bacteria</taxon>
        <taxon>Pseudomonadati</taxon>
        <taxon>Bacteroidota</taxon>
        <taxon>Chitinophagia</taxon>
        <taxon>Chitinophagales</taxon>
        <taxon>Chitinophagaceae</taxon>
        <taxon>Flaviaestuariibacter</taxon>
    </lineage>
</organism>
<keyword evidence="2" id="KW-1185">Reference proteome</keyword>
<evidence type="ECO:0008006" key="3">
    <source>
        <dbReference type="Google" id="ProtNLM"/>
    </source>
</evidence>
<dbReference type="RefSeq" id="WP_131447991.1">
    <property type="nucleotide sequence ID" value="NZ_SJZI01000008.1"/>
</dbReference>
<dbReference type="Proteomes" id="UP000295334">
    <property type="component" value="Unassembled WGS sequence"/>
</dbReference>
<dbReference type="InterPro" id="IPR012349">
    <property type="entry name" value="Split_barrel_FMN-bd"/>
</dbReference>